<evidence type="ECO:0000313" key="3">
    <source>
        <dbReference type="Proteomes" id="UP000256405"/>
    </source>
</evidence>
<proteinExistence type="predicted"/>
<evidence type="ECO:0000259" key="1">
    <source>
        <dbReference type="Pfam" id="PF20094"/>
    </source>
</evidence>
<protein>
    <submittedName>
        <fullName evidence="2">GWxTD domain-containing protein</fullName>
    </submittedName>
</protein>
<dbReference type="InterPro" id="IPR030959">
    <property type="entry name" value="GWxTD_dom"/>
</dbReference>
<comment type="caution">
    <text evidence="2">The sequence shown here is derived from an EMBL/GenBank/DDBJ whole genome shotgun (WGS) entry which is preliminary data.</text>
</comment>
<gene>
    <name evidence="2" type="ORF">C8N25_106124</name>
</gene>
<accession>A0A3E0DXE9</accession>
<dbReference type="Pfam" id="PF20094">
    <property type="entry name" value="GWxTD_dom"/>
    <property type="match status" value="1"/>
</dbReference>
<dbReference type="Proteomes" id="UP000256405">
    <property type="component" value="Unassembled WGS sequence"/>
</dbReference>
<dbReference type="NCBIfam" id="TIGR04514">
    <property type="entry name" value="GWxTD_dom"/>
    <property type="match status" value="1"/>
</dbReference>
<evidence type="ECO:0000313" key="2">
    <source>
        <dbReference type="EMBL" id="REG90625.1"/>
    </source>
</evidence>
<name>A0A3E0DXE9_9BACT</name>
<dbReference type="AlphaFoldDB" id="A0A3E0DXE9"/>
<organism evidence="2 3">
    <name type="scientific">Algoriphagus antarcticus</name>
    <dbReference type="NCBI Taxonomy" id="238540"/>
    <lineage>
        <taxon>Bacteria</taxon>
        <taxon>Pseudomonadati</taxon>
        <taxon>Bacteroidota</taxon>
        <taxon>Cytophagia</taxon>
        <taxon>Cytophagales</taxon>
        <taxon>Cyclobacteriaceae</taxon>
        <taxon>Algoriphagus</taxon>
    </lineage>
</organism>
<reference evidence="2 3" key="1">
    <citation type="submission" date="2018-08" db="EMBL/GenBank/DDBJ databases">
        <title>Genomic Encyclopedia of Archaeal and Bacterial Type Strains, Phase II (KMG-II): from individual species to whole genera.</title>
        <authorList>
            <person name="Goeker M."/>
        </authorList>
    </citation>
    <scope>NUCLEOTIDE SEQUENCE [LARGE SCALE GENOMIC DNA]</scope>
    <source>
        <strain evidence="2 3">DSM 15986</strain>
    </source>
</reference>
<keyword evidence="3" id="KW-1185">Reference proteome</keyword>
<dbReference type="EMBL" id="QUNF01000006">
    <property type="protein sequence ID" value="REG90625.1"/>
    <property type="molecule type" value="Genomic_DNA"/>
</dbReference>
<sequence>MKTRDQHPMNCNTSRLLIFLILFVGTTLPTLAQKSLSSLNQTLRYSRYSRLSLKIIPIKVNKTTYKLQFQVEKIEENPEFNSFSFTYSMLDSYDEEILSDNTFILTSDDLKYDTERHWVFEKSFEIPESTEISIALFTAIDTRQDDEYFYSTDIKSSFVFDQPNFGAYYANNVGFDQNYLNVGESLLFKSNGGPNLHSFYYPINLEVPYPPMETKPASVPRELQVIDQGNFLELIPKSFDEIGYYFIQSDTSARAGFVLKTAHEAFPKVKDWDEMVDMVTYISTRKEHEDLMAAEDKKKALDTYWIGLTRNADTAKELIREYFRQVEFANILFTDFKEGWKTDKGMIYIVMGPPQEVNFYLDREVWSYGGTNESSRIRFNFARVKNILSPHYYTLNRSRAYQPVWFKNISIWRSGKMAF</sequence>
<feature type="domain" description="GWxTD" evidence="1">
    <location>
        <begin position="243"/>
        <end position="414"/>
    </location>
</feature>